<dbReference type="InterPro" id="IPR018085">
    <property type="entry name" value="Ura-DNA_Glyclase_AS"/>
</dbReference>
<dbReference type="EMBL" id="CP071503">
    <property type="protein sequence ID" value="QSX34902.1"/>
    <property type="molecule type" value="Genomic_DNA"/>
</dbReference>
<dbReference type="PANTHER" id="PTHR11264">
    <property type="entry name" value="URACIL-DNA GLYCOSYLASE"/>
    <property type="match status" value="1"/>
</dbReference>
<dbReference type="NCBIfam" id="NF003588">
    <property type="entry name" value="PRK05254.1-1"/>
    <property type="match status" value="1"/>
</dbReference>
<protein>
    <recommendedName>
        <fullName evidence="5 9">Uracil-DNA glycosylase</fullName>
        <shortName evidence="9">UDG</shortName>
        <ecNumber evidence="4 9">3.2.2.27</ecNumber>
    </recommendedName>
</protein>
<comment type="function">
    <text evidence="2 9 11">Excises uracil residues from the DNA which can arise as a result of misincorporation of dUMP residues by DNA polymerase or due to deamination of cytosine.</text>
</comment>
<keyword evidence="13" id="KW-0326">Glycosidase</keyword>
<evidence type="ECO:0000259" key="12">
    <source>
        <dbReference type="SMART" id="SM00986"/>
    </source>
</evidence>
<evidence type="ECO:0000313" key="13">
    <source>
        <dbReference type="EMBL" id="QSX34902.1"/>
    </source>
</evidence>
<keyword evidence="8 9" id="KW-0234">DNA repair</keyword>
<dbReference type="NCBIfam" id="NF003592">
    <property type="entry name" value="PRK05254.1-5"/>
    <property type="match status" value="1"/>
</dbReference>
<dbReference type="Gene3D" id="3.40.470.10">
    <property type="entry name" value="Uracil-DNA glycosylase-like domain"/>
    <property type="match status" value="1"/>
</dbReference>
<dbReference type="CDD" id="cd10027">
    <property type="entry name" value="UDG-F1-like"/>
    <property type="match status" value="1"/>
</dbReference>
<reference evidence="13 14" key="1">
    <citation type="submission" date="2021-03" db="EMBL/GenBank/DDBJ databases">
        <title>Novel species identification of genus Shewanella.</title>
        <authorList>
            <person name="Liu G."/>
            <person name="Zhang Q."/>
        </authorList>
    </citation>
    <scope>NUCLEOTIDE SEQUENCE [LARGE SCALE GENOMIC DNA]</scope>
    <source>
        <strain evidence="13 14">FJAT-51800</strain>
    </source>
</reference>
<dbReference type="PROSITE" id="PS00130">
    <property type="entry name" value="U_DNA_GLYCOSYLASE"/>
    <property type="match status" value="1"/>
</dbReference>
<dbReference type="NCBIfam" id="NF003591">
    <property type="entry name" value="PRK05254.1-4"/>
    <property type="match status" value="1"/>
</dbReference>
<comment type="similarity">
    <text evidence="3 9 11">Belongs to the uracil-DNA glycosylase (UDG) superfamily. UNG family.</text>
</comment>
<keyword evidence="14" id="KW-1185">Reference proteome</keyword>
<evidence type="ECO:0000256" key="5">
    <source>
        <dbReference type="ARBA" id="ARBA00018429"/>
    </source>
</evidence>
<dbReference type="SMART" id="SM00986">
    <property type="entry name" value="UDG"/>
    <property type="match status" value="1"/>
</dbReference>
<accession>A0ABX7QTT6</accession>
<comment type="catalytic activity">
    <reaction evidence="1 9 11">
        <text>Hydrolyzes single-stranded DNA or mismatched double-stranded DNA and polynucleotides, releasing free uracil.</text>
        <dbReference type="EC" id="3.2.2.27"/>
    </reaction>
</comment>
<feature type="active site" description="Proton acceptor" evidence="9 10">
    <location>
        <position position="64"/>
    </location>
</feature>
<evidence type="ECO:0000256" key="10">
    <source>
        <dbReference type="PROSITE-ProRule" id="PRU10072"/>
    </source>
</evidence>
<dbReference type="InterPro" id="IPR005122">
    <property type="entry name" value="Uracil-DNA_glycosylase-like"/>
</dbReference>
<keyword evidence="6 9" id="KW-0227">DNA damage</keyword>
<dbReference type="SUPFAM" id="SSF52141">
    <property type="entry name" value="Uracil-DNA glycosylase-like"/>
    <property type="match status" value="1"/>
</dbReference>
<evidence type="ECO:0000256" key="4">
    <source>
        <dbReference type="ARBA" id="ARBA00012030"/>
    </source>
</evidence>
<dbReference type="HAMAP" id="MF_00148">
    <property type="entry name" value="UDG"/>
    <property type="match status" value="1"/>
</dbReference>
<evidence type="ECO:0000256" key="7">
    <source>
        <dbReference type="ARBA" id="ARBA00022801"/>
    </source>
</evidence>
<evidence type="ECO:0000256" key="3">
    <source>
        <dbReference type="ARBA" id="ARBA00008184"/>
    </source>
</evidence>
<dbReference type="GO" id="GO:0004844">
    <property type="term" value="F:uracil DNA N-glycosylase activity"/>
    <property type="evidence" value="ECO:0007669"/>
    <property type="project" value="UniProtKB-EC"/>
</dbReference>
<dbReference type="SMART" id="SM00987">
    <property type="entry name" value="UreE_C"/>
    <property type="match status" value="1"/>
</dbReference>
<evidence type="ECO:0000256" key="9">
    <source>
        <dbReference type="HAMAP-Rule" id="MF_00148"/>
    </source>
</evidence>
<dbReference type="PANTHER" id="PTHR11264:SF0">
    <property type="entry name" value="URACIL-DNA GLYCOSYLASE"/>
    <property type="match status" value="1"/>
</dbReference>
<proteinExistence type="inferred from homology"/>
<evidence type="ECO:0000256" key="8">
    <source>
        <dbReference type="ARBA" id="ARBA00023204"/>
    </source>
</evidence>
<evidence type="ECO:0000256" key="11">
    <source>
        <dbReference type="RuleBase" id="RU003780"/>
    </source>
</evidence>
<evidence type="ECO:0000256" key="1">
    <source>
        <dbReference type="ARBA" id="ARBA00001400"/>
    </source>
</evidence>
<gene>
    <name evidence="9 13" type="primary">ung</name>
    <name evidence="13" type="ORF">JYB87_06680</name>
</gene>
<dbReference type="EC" id="3.2.2.27" evidence="4 9"/>
<evidence type="ECO:0000256" key="6">
    <source>
        <dbReference type="ARBA" id="ARBA00022763"/>
    </source>
</evidence>
<dbReference type="InterPro" id="IPR002043">
    <property type="entry name" value="UDG_fam1"/>
</dbReference>
<sequence length="224" mass="25387">MSTELTWHSLLHDERNQPYFLQILHTINQLRLEGKRIYPAQADTFNAFKLTPFAQLKVVIIGQDPYHGANQAHGLSFSVPAGVSPPPSLQNIFLELQHTIPDFQLPNHGDLSDWAKQGVLLLNTVLTVEAGKAQSHTELGWQRFTDKVIEVINLHHQGIVFMLWGRHAAEKGAKVNRHKHLVLRAAHPSPFSANKGFFGCNHFNLANQYLQHHGKAMIDWQLPR</sequence>
<keyword evidence="9" id="KW-0963">Cytoplasm</keyword>
<dbReference type="NCBIfam" id="NF003589">
    <property type="entry name" value="PRK05254.1-2"/>
    <property type="match status" value="1"/>
</dbReference>
<dbReference type="RefSeq" id="WP_207356099.1">
    <property type="nucleotide sequence ID" value="NZ_CP071503.1"/>
</dbReference>
<evidence type="ECO:0000256" key="2">
    <source>
        <dbReference type="ARBA" id="ARBA00002631"/>
    </source>
</evidence>
<name>A0ABX7QTT6_9GAMM</name>
<dbReference type="Pfam" id="PF03167">
    <property type="entry name" value="UDG"/>
    <property type="match status" value="1"/>
</dbReference>
<dbReference type="NCBIfam" id="TIGR00628">
    <property type="entry name" value="ung"/>
    <property type="match status" value="1"/>
</dbReference>
<keyword evidence="7 9" id="KW-0378">Hydrolase</keyword>
<feature type="domain" description="Uracil-DNA glycosylase-like" evidence="12">
    <location>
        <begin position="49"/>
        <end position="210"/>
    </location>
</feature>
<evidence type="ECO:0000313" key="14">
    <source>
        <dbReference type="Proteomes" id="UP000662770"/>
    </source>
</evidence>
<comment type="subcellular location">
    <subcellularLocation>
        <location evidence="9">Cytoplasm</location>
    </subcellularLocation>
</comment>
<organism evidence="13 14">
    <name type="scientific">Shewanella avicenniae</name>
    <dbReference type="NCBI Taxonomy" id="2814294"/>
    <lineage>
        <taxon>Bacteria</taxon>
        <taxon>Pseudomonadati</taxon>
        <taxon>Pseudomonadota</taxon>
        <taxon>Gammaproteobacteria</taxon>
        <taxon>Alteromonadales</taxon>
        <taxon>Shewanellaceae</taxon>
        <taxon>Shewanella</taxon>
    </lineage>
</organism>
<dbReference type="Proteomes" id="UP000662770">
    <property type="component" value="Chromosome"/>
</dbReference>
<dbReference type="InterPro" id="IPR036895">
    <property type="entry name" value="Uracil-DNA_glycosylase-like_sf"/>
</dbReference>